<evidence type="ECO:0000256" key="1">
    <source>
        <dbReference type="ARBA" id="ARBA00008857"/>
    </source>
</evidence>
<organism evidence="7 8">
    <name type="scientific">Bifidobacterium breve</name>
    <dbReference type="NCBI Taxonomy" id="1685"/>
    <lineage>
        <taxon>Bacteria</taxon>
        <taxon>Bacillati</taxon>
        <taxon>Actinomycetota</taxon>
        <taxon>Actinomycetes</taxon>
        <taxon>Bifidobacteriales</taxon>
        <taxon>Bifidobacteriaceae</taxon>
        <taxon>Bifidobacterium</taxon>
    </lineage>
</organism>
<dbReference type="Gene3D" id="1.10.150.130">
    <property type="match status" value="1"/>
</dbReference>
<reference evidence="7" key="1">
    <citation type="submission" date="2023-02" db="EMBL/GenBank/DDBJ databases">
        <authorList>
            <person name="Whidbey C."/>
        </authorList>
    </citation>
    <scope>NUCLEOTIDE SEQUENCE</scope>
    <source>
        <strain evidence="7">VSI11</strain>
    </source>
</reference>
<dbReference type="Gene3D" id="1.10.443.10">
    <property type="entry name" value="Intergrase catalytic core"/>
    <property type="match status" value="1"/>
</dbReference>
<dbReference type="EMBL" id="CP118083">
    <property type="protein sequence ID" value="WEB55805.1"/>
    <property type="molecule type" value="Genomic_DNA"/>
</dbReference>
<dbReference type="InterPro" id="IPR050090">
    <property type="entry name" value="Tyrosine_recombinase_XerCD"/>
</dbReference>
<feature type="domain" description="Core-binding (CB)" evidence="6">
    <location>
        <begin position="72"/>
        <end position="155"/>
    </location>
</feature>
<evidence type="ECO:0000259" key="6">
    <source>
        <dbReference type="PROSITE" id="PS51900"/>
    </source>
</evidence>
<dbReference type="PROSITE" id="PS51898">
    <property type="entry name" value="TYR_RECOMBINASE"/>
    <property type="match status" value="1"/>
</dbReference>
<dbReference type="InterPro" id="IPR010998">
    <property type="entry name" value="Integrase_recombinase_N"/>
</dbReference>
<feature type="domain" description="Tyr recombinase" evidence="5">
    <location>
        <begin position="182"/>
        <end position="425"/>
    </location>
</feature>
<sequence>MMPRVRKSGAIYPIKYETRKRLKDGSVKTYAGWHAKVDGKWVAAKTYKECDAKIAKVLKEKVTWGLVSGGSTKLADYAEQWYEGHKDLIDPATRNGYRAMIVHLRNYPSLRVTEVTPSVARRIIKGMRLRDGGDASVGSKKNLYNTLNMVLKAAVADRLIPTNPMDAVERPAGKDPKLVARRPHNSFTDEQLLVMLREASSDIRDGTRQWWRILTGMRQGEILGASLDDLSLFPCEVNGSTMWEGYYTVNWKLEAIRRLHGCGSPDKDGRYPCGYKQGRFCPSGIPDVPVGFDMIPLSGRWFLTRPKSHTGRVVPIIPQLGTVVHRYLEAVKDEPNPYGLIFHRPDGTPIDKNDDIVSFRALLAKAGVPSPETRYGHECRNSVVSLLFSMGVDPGKIQRIIGHSSLAMSEYYRRVPKEELFEGMETIGDRLDLKQIEWKA</sequence>
<keyword evidence="2 4" id="KW-0238">DNA-binding</keyword>
<evidence type="ECO:0000313" key="7">
    <source>
        <dbReference type="EMBL" id="WEB55805.1"/>
    </source>
</evidence>
<evidence type="ECO:0000313" key="8">
    <source>
        <dbReference type="Proteomes" id="UP001219009"/>
    </source>
</evidence>
<dbReference type="RefSeq" id="WP_234897908.1">
    <property type="nucleotide sequence ID" value="NZ_CP118083.1"/>
</dbReference>
<comment type="similarity">
    <text evidence="1">Belongs to the 'phage' integrase family.</text>
</comment>
<gene>
    <name evidence="7" type="ORF">PUW55_05495</name>
</gene>
<dbReference type="GO" id="GO:0006310">
    <property type="term" value="P:DNA recombination"/>
    <property type="evidence" value="ECO:0007669"/>
    <property type="project" value="UniProtKB-KW"/>
</dbReference>
<evidence type="ECO:0000259" key="5">
    <source>
        <dbReference type="PROSITE" id="PS51898"/>
    </source>
</evidence>
<dbReference type="InterPro" id="IPR013762">
    <property type="entry name" value="Integrase-like_cat_sf"/>
</dbReference>
<evidence type="ECO:0000256" key="4">
    <source>
        <dbReference type="PROSITE-ProRule" id="PRU01248"/>
    </source>
</evidence>
<name>A0AAX3NK08_BIFBR</name>
<dbReference type="Proteomes" id="UP001219009">
    <property type="component" value="Chromosome"/>
</dbReference>
<dbReference type="InterPro" id="IPR011010">
    <property type="entry name" value="DNA_brk_join_enz"/>
</dbReference>
<dbReference type="PANTHER" id="PTHR30349:SF64">
    <property type="entry name" value="PROPHAGE INTEGRASE INTD-RELATED"/>
    <property type="match status" value="1"/>
</dbReference>
<dbReference type="InterPro" id="IPR044068">
    <property type="entry name" value="CB"/>
</dbReference>
<dbReference type="AlphaFoldDB" id="A0AAX3NK08"/>
<proteinExistence type="inferred from homology"/>
<keyword evidence="3" id="KW-0233">DNA recombination</keyword>
<dbReference type="CDD" id="cd00397">
    <property type="entry name" value="DNA_BRE_C"/>
    <property type="match status" value="1"/>
</dbReference>
<evidence type="ECO:0000256" key="2">
    <source>
        <dbReference type="ARBA" id="ARBA00023125"/>
    </source>
</evidence>
<dbReference type="InterPro" id="IPR002104">
    <property type="entry name" value="Integrase_catalytic"/>
</dbReference>
<dbReference type="GO" id="GO:0003677">
    <property type="term" value="F:DNA binding"/>
    <property type="evidence" value="ECO:0007669"/>
    <property type="project" value="UniProtKB-UniRule"/>
</dbReference>
<dbReference type="Pfam" id="PF00589">
    <property type="entry name" value="Phage_integrase"/>
    <property type="match status" value="1"/>
</dbReference>
<evidence type="ECO:0000256" key="3">
    <source>
        <dbReference type="ARBA" id="ARBA00023172"/>
    </source>
</evidence>
<dbReference type="PANTHER" id="PTHR30349">
    <property type="entry name" value="PHAGE INTEGRASE-RELATED"/>
    <property type="match status" value="1"/>
</dbReference>
<dbReference type="SUPFAM" id="SSF56349">
    <property type="entry name" value="DNA breaking-rejoining enzymes"/>
    <property type="match status" value="2"/>
</dbReference>
<accession>A0AAX3NK08</accession>
<dbReference type="PROSITE" id="PS51900">
    <property type="entry name" value="CB"/>
    <property type="match status" value="1"/>
</dbReference>
<protein>
    <submittedName>
        <fullName evidence="7">Tyrosine-type recombinase/integrase</fullName>
    </submittedName>
</protein>
<dbReference type="GO" id="GO:0015074">
    <property type="term" value="P:DNA integration"/>
    <property type="evidence" value="ECO:0007669"/>
    <property type="project" value="InterPro"/>
</dbReference>